<dbReference type="InterPro" id="IPR002562">
    <property type="entry name" value="3'-5'_exonuclease_dom"/>
</dbReference>
<dbReference type="Pfam" id="PF01612">
    <property type="entry name" value="DNA_pol_A_exo1"/>
    <property type="match status" value="1"/>
</dbReference>
<dbReference type="InterPro" id="IPR012337">
    <property type="entry name" value="RNaseH-like_sf"/>
</dbReference>
<dbReference type="InterPro" id="IPR036397">
    <property type="entry name" value="RNaseH_sf"/>
</dbReference>
<organism evidence="5">
    <name type="scientific">Enterobius vermicularis</name>
    <name type="common">Human pinworm</name>
    <dbReference type="NCBI Taxonomy" id="51028"/>
    <lineage>
        <taxon>Eukaryota</taxon>
        <taxon>Metazoa</taxon>
        <taxon>Ecdysozoa</taxon>
        <taxon>Nematoda</taxon>
        <taxon>Chromadorea</taxon>
        <taxon>Rhabditida</taxon>
        <taxon>Spirurina</taxon>
        <taxon>Oxyuridomorpha</taxon>
        <taxon>Oxyuroidea</taxon>
        <taxon>Oxyuridae</taxon>
        <taxon>Enterobius</taxon>
    </lineage>
</organism>
<reference evidence="5" key="1">
    <citation type="submission" date="2017-02" db="UniProtKB">
        <authorList>
            <consortium name="WormBaseParasite"/>
        </authorList>
    </citation>
    <scope>IDENTIFICATION</scope>
</reference>
<dbReference type="AlphaFoldDB" id="A0A0N4UYG2"/>
<dbReference type="Proteomes" id="UP000274131">
    <property type="component" value="Unassembled WGS sequence"/>
</dbReference>
<dbReference type="GO" id="GO:0003676">
    <property type="term" value="F:nucleic acid binding"/>
    <property type="evidence" value="ECO:0007669"/>
    <property type="project" value="InterPro"/>
</dbReference>
<feature type="domain" description="3'-5' exonuclease" evidence="1">
    <location>
        <begin position="518"/>
        <end position="696"/>
    </location>
</feature>
<dbReference type="InterPro" id="IPR002782">
    <property type="entry name" value="Mut7-C_RNAse_dom"/>
</dbReference>
<evidence type="ECO:0000313" key="5">
    <source>
        <dbReference type="WBParaSite" id="EVEC_0000261501-mRNA-1"/>
    </source>
</evidence>
<dbReference type="WBParaSite" id="EVEC_0000261501-mRNA-1">
    <property type="protein sequence ID" value="EVEC_0000261501-mRNA-1"/>
    <property type="gene ID" value="EVEC_0000261501"/>
</dbReference>
<dbReference type="GO" id="GO:0008408">
    <property type="term" value="F:3'-5' exonuclease activity"/>
    <property type="evidence" value="ECO:0007669"/>
    <property type="project" value="InterPro"/>
</dbReference>
<proteinExistence type="predicted"/>
<dbReference type="SUPFAM" id="SSF53098">
    <property type="entry name" value="Ribonuclease H-like"/>
    <property type="match status" value="1"/>
</dbReference>
<evidence type="ECO:0000313" key="3">
    <source>
        <dbReference type="EMBL" id="VDD87180.1"/>
    </source>
</evidence>
<dbReference type="GO" id="GO:0006139">
    <property type="term" value="P:nucleobase-containing compound metabolic process"/>
    <property type="evidence" value="ECO:0007669"/>
    <property type="project" value="InterPro"/>
</dbReference>
<feature type="domain" description="Mut7-C RNAse" evidence="2">
    <location>
        <begin position="758"/>
        <end position="863"/>
    </location>
</feature>
<accession>A0A0N4UYG2</accession>
<dbReference type="STRING" id="51028.A0A0N4UYG2"/>
<reference evidence="3 4" key="2">
    <citation type="submission" date="2018-10" db="EMBL/GenBank/DDBJ databases">
        <authorList>
            <consortium name="Pathogen Informatics"/>
        </authorList>
    </citation>
    <scope>NUCLEOTIDE SEQUENCE [LARGE SCALE GENOMIC DNA]</scope>
</reference>
<sequence>MYDVILYVIQMEIATHEVSETRAAKSVFNDEDKSNTKNLDCGHTDNTNVDKVKLTKEEKKALYRPLLLPEPYNTWRKVLFDIWSSDDAKKVKFENVAEALENIYGSLEDPYETILGIHKTCRDFGVQKQDTLARFVLDYAKSWFEECGRVELYGRNLTFERKAYWNSSLFNVKTGYKHEALKLYGFENGNVTVSSSTPTRREFKLDQEEPKTKLQKVVPLCEAFAVGTAKGVSNLDVLAEIYQLVCSEMEDHVYLKVKEMINNQNIKDAITCATIFGLQSRFTLEELVVPAILQDRMMAVEAYADGNKSMQSALVKYFDSLIGLHDREIEDFFSDLKKRRIMTVPYTKVQGKSLEKMVYKMVTNFAISFDNAPNLTNRRQQSSLHFNNPYEALRWIILFDMWDDMPPSVRPYLTPAVIDETKEFLANYFAERQQTNSGYLFAGHQIEVVDTLEDLIKVADLISKADVVGVDTEWKPSFMSLTEQVNFLSYVRIQLNLFKSNLIQLSLRAFSLCKGLPVALIQISFKDRSYLIDKLSLEIKISDSDWAAFFEKLLCSEGCLKLALMFGLSVMETFQVCLGFDFSNDMRVMTSTFPLLTSLEMKNVICLMKLTKSRLILLTTFSRVCIKPQVEEKEGEAANETIHFRLTDLCEAVLGEPLNKSAQFSNWAMRPLRPEQLKYAARDAYCLIKLYYSLKELAEKHGLNWEEHLVVGNINYTKPKEVKKARKGAKFTEDDLREMIQRVSHSMEGVTRRPRDLKVLVDSMILGLGKHLRRCGIDTLLSETRRSLIEIAMKDPTRFILTTGKAYDELMRNFVLRTNHRIVCLPTPQNMSAIQQVEYVLKHFNVRLTEEDIFSRCMNCNAAAFIKVPAPVLKVMYQKRFFYDEAGDSEKDKQIINMVNPSDYGGVGCKLVECSGTSSLRVRCDGGKLNLKTGEVRYYKNDFYTEVPLEEVQPQVLEKDGRLSCIVFENRVFYVCGNCGKVYWDGYHRSNYSAFADSLLTAGEWD</sequence>
<keyword evidence="4" id="KW-1185">Reference proteome</keyword>
<gene>
    <name evidence="3" type="ORF">EVEC_LOCUS2323</name>
</gene>
<dbReference type="InterPro" id="IPR052408">
    <property type="entry name" value="Exonuclease_MUT-7-like"/>
</dbReference>
<dbReference type="Gene3D" id="3.30.420.10">
    <property type="entry name" value="Ribonuclease H-like superfamily/Ribonuclease H"/>
    <property type="match status" value="1"/>
</dbReference>
<protein>
    <submittedName>
        <fullName evidence="5">3'-5' exonuclease domain-containing protein</fullName>
    </submittedName>
</protein>
<dbReference type="PANTHER" id="PTHR47765:SF2">
    <property type="entry name" value="EXONUCLEASE MUT-7 HOMOLOG"/>
    <property type="match status" value="1"/>
</dbReference>
<evidence type="ECO:0000313" key="4">
    <source>
        <dbReference type="Proteomes" id="UP000274131"/>
    </source>
</evidence>
<dbReference type="Pfam" id="PF01927">
    <property type="entry name" value="Mut7-C"/>
    <property type="match status" value="1"/>
</dbReference>
<dbReference type="PANTHER" id="PTHR47765">
    <property type="entry name" value="3'-5' EXONUCLEASE DOMAIN-CONTAINING PROTEIN"/>
    <property type="match status" value="1"/>
</dbReference>
<dbReference type="EMBL" id="UXUI01007359">
    <property type="protein sequence ID" value="VDD87180.1"/>
    <property type="molecule type" value="Genomic_DNA"/>
</dbReference>
<name>A0A0N4UYG2_ENTVE</name>
<evidence type="ECO:0000259" key="2">
    <source>
        <dbReference type="Pfam" id="PF01927"/>
    </source>
</evidence>
<dbReference type="OrthoDB" id="18193at2759"/>
<evidence type="ECO:0000259" key="1">
    <source>
        <dbReference type="Pfam" id="PF01612"/>
    </source>
</evidence>